<dbReference type="SUPFAM" id="SSF88659">
    <property type="entry name" value="Sigma3 and sigma4 domains of RNA polymerase sigma factors"/>
    <property type="match status" value="1"/>
</dbReference>
<dbReference type="GO" id="GO:0016987">
    <property type="term" value="F:sigma factor activity"/>
    <property type="evidence" value="ECO:0007669"/>
    <property type="project" value="UniProtKB-KW"/>
</dbReference>
<evidence type="ECO:0000313" key="7">
    <source>
        <dbReference type="EMBL" id="SDF59197.1"/>
    </source>
</evidence>
<dbReference type="InterPro" id="IPR014284">
    <property type="entry name" value="RNA_pol_sigma-70_dom"/>
</dbReference>
<keyword evidence="2" id="KW-0805">Transcription regulation</keyword>
<dbReference type="InterPro" id="IPR013325">
    <property type="entry name" value="RNA_pol_sigma_r2"/>
</dbReference>
<dbReference type="EMBL" id="FNBM01000003">
    <property type="protein sequence ID" value="SDF59197.1"/>
    <property type="molecule type" value="Genomic_DNA"/>
</dbReference>
<sequence>MRSIHINSWNDPAVSSPSSALGFFFSDHHRWLLQHVQRRLRNQADAEDTAAETFCQLLAARIDPGSIEQPRAYLSTIARRLIYDRHRRRQLEQAYLARLAALPEELAPSPEERHLLIEALAAIDRALDGLPLVVKRAFLYSQLDGLTYVDIAIRLNVSERTVGRYMTQALRQCYLTQLAS</sequence>
<gene>
    <name evidence="7" type="ORF">SAMN05216381_1993</name>
</gene>
<dbReference type="NCBIfam" id="TIGR02937">
    <property type="entry name" value="sigma70-ECF"/>
    <property type="match status" value="1"/>
</dbReference>
<dbReference type="Gene3D" id="1.10.10.10">
    <property type="entry name" value="Winged helix-like DNA-binding domain superfamily/Winged helix DNA-binding domain"/>
    <property type="match status" value="1"/>
</dbReference>
<dbReference type="InterPro" id="IPR007627">
    <property type="entry name" value="RNA_pol_sigma70_r2"/>
</dbReference>
<evidence type="ECO:0000256" key="4">
    <source>
        <dbReference type="ARBA" id="ARBA00023163"/>
    </source>
</evidence>
<accession>A0A1G7MBN7</accession>
<keyword evidence="4" id="KW-0804">Transcription</keyword>
<dbReference type="PANTHER" id="PTHR43133:SF63">
    <property type="entry name" value="RNA POLYMERASE SIGMA FACTOR FECI-RELATED"/>
    <property type="match status" value="1"/>
</dbReference>
<dbReference type="Pfam" id="PF04542">
    <property type="entry name" value="Sigma70_r2"/>
    <property type="match status" value="1"/>
</dbReference>
<evidence type="ECO:0000259" key="5">
    <source>
        <dbReference type="Pfam" id="PF04542"/>
    </source>
</evidence>
<evidence type="ECO:0000259" key="6">
    <source>
        <dbReference type="Pfam" id="PF08281"/>
    </source>
</evidence>
<dbReference type="PANTHER" id="PTHR43133">
    <property type="entry name" value="RNA POLYMERASE ECF-TYPE SIGMA FACTO"/>
    <property type="match status" value="1"/>
</dbReference>
<dbReference type="InterPro" id="IPR036388">
    <property type="entry name" value="WH-like_DNA-bd_sf"/>
</dbReference>
<feature type="domain" description="RNA polymerase sigma-70 region 2" evidence="5">
    <location>
        <begin position="25"/>
        <end position="90"/>
    </location>
</feature>
<comment type="similarity">
    <text evidence="1">Belongs to the sigma-70 factor family. ECF subfamily.</text>
</comment>
<evidence type="ECO:0000256" key="3">
    <source>
        <dbReference type="ARBA" id="ARBA00023082"/>
    </source>
</evidence>
<evidence type="ECO:0000256" key="1">
    <source>
        <dbReference type="ARBA" id="ARBA00010641"/>
    </source>
</evidence>
<dbReference type="NCBIfam" id="NF008889">
    <property type="entry name" value="PRK11924.1-1"/>
    <property type="match status" value="1"/>
</dbReference>
<reference evidence="7 8" key="1">
    <citation type="submission" date="2016-10" db="EMBL/GenBank/DDBJ databases">
        <authorList>
            <person name="de Groot N.N."/>
        </authorList>
    </citation>
    <scope>NUCLEOTIDE SEQUENCE [LARGE SCALE GENOMIC DNA]</scope>
    <source>
        <strain evidence="7 8">LMG 25475</strain>
    </source>
</reference>
<dbReference type="Pfam" id="PF08281">
    <property type="entry name" value="Sigma70_r4_2"/>
    <property type="match status" value="1"/>
</dbReference>
<dbReference type="SUPFAM" id="SSF88946">
    <property type="entry name" value="Sigma2 domain of RNA polymerase sigma factors"/>
    <property type="match status" value="1"/>
</dbReference>
<dbReference type="AlphaFoldDB" id="A0A1G7MBN7"/>
<evidence type="ECO:0000256" key="2">
    <source>
        <dbReference type="ARBA" id="ARBA00023015"/>
    </source>
</evidence>
<dbReference type="Proteomes" id="UP000243378">
    <property type="component" value="Unassembled WGS sequence"/>
</dbReference>
<dbReference type="GO" id="GO:0003677">
    <property type="term" value="F:DNA binding"/>
    <property type="evidence" value="ECO:0007669"/>
    <property type="project" value="InterPro"/>
</dbReference>
<dbReference type="GO" id="GO:0006352">
    <property type="term" value="P:DNA-templated transcription initiation"/>
    <property type="evidence" value="ECO:0007669"/>
    <property type="project" value="InterPro"/>
</dbReference>
<dbReference type="OrthoDB" id="9797134at2"/>
<dbReference type="Gene3D" id="1.10.1740.10">
    <property type="match status" value="1"/>
</dbReference>
<keyword evidence="3" id="KW-0731">Sigma factor</keyword>
<name>A0A1G7MBN7_9GAMM</name>
<evidence type="ECO:0000313" key="8">
    <source>
        <dbReference type="Proteomes" id="UP000243378"/>
    </source>
</evidence>
<feature type="domain" description="RNA polymerase sigma factor 70 region 4 type 2" evidence="6">
    <location>
        <begin position="121"/>
        <end position="173"/>
    </location>
</feature>
<protein>
    <submittedName>
        <fullName evidence="7">RNA polymerase sigma-70 factor, ECF subfamily</fullName>
    </submittedName>
</protein>
<dbReference type="InterPro" id="IPR039425">
    <property type="entry name" value="RNA_pol_sigma-70-like"/>
</dbReference>
<dbReference type="RefSeq" id="WP_092367335.1">
    <property type="nucleotide sequence ID" value="NZ_FNBM01000003.1"/>
</dbReference>
<dbReference type="STRING" id="640205.SAMN05216381_1993"/>
<dbReference type="InterPro" id="IPR013324">
    <property type="entry name" value="RNA_pol_sigma_r3/r4-like"/>
</dbReference>
<proteinExistence type="inferred from homology"/>
<dbReference type="InterPro" id="IPR013249">
    <property type="entry name" value="RNA_pol_sigma70_r4_t2"/>
</dbReference>
<organism evidence="7 8">
    <name type="scientific">Phytopseudomonas seleniipraecipitans</name>
    <dbReference type="NCBI Taxonomy" id="640205"/>
    <lineage>
        <taxon>Bacteria</taxon>
        <taxon>Pseudomonadati</taxon>
        <taxon>Pseudomonadota</taxon>
        <taxon>Gammaproteobacteria</taxon>
        <taxon>Pseudomonadales</taxon>
        <taxon>Pseudomonadaceae</taxon>
        <taxon>Phytopseudomonas</taxon>
    </lineage>
</organism>